<evidence type="ECO:0000313" key="2">
    <source>
        <dbReference type="EMBL" id="KAG6943638.1"/>
    </source>
</evidence>
<feature type="region of interest" description="Disordered" evidence="1">
    <location>
        <begin position="35"/>
        <end position="83"/>
    </location>
</feature>
<accession>A0A8J5IHB6</accession>
<name>A0A8J5IHB6_9STRA</name>
<protein>
    <submittedName>
        <fullName evidence="2">Uncharacterized protein</fullName>
    </submittedName>
</protein>
<evidence type="ECO:0000256" key="1">
    <source>
        <dbReference type="SAM" id="MobiDB-lite"/>
    </source>
</evidence>
<gene>
    <name evidence="2" type="ORF">JG688_00017510</name>
</gene>
<reference evidence="2" key="1">
    <citation type="submission" date="2021-01" db="EMBL/GenBank/DDBJ databases">
        <title>Phytophthora aleatoria, a newly-described species from Pinus radiata is distinct from Phytophthora cactorum isolates based on comparative genomics.</title>
        <authorList>
            <person name="Mcdougal R."/>
            <person name="Panda P."/>
            <person name="Williams N."/>
            <person name="Studholme D.J."/>
        </authorList>
    </citation>
    <scope>NUCLEOTIDE SEQUENCE</scope>
    <source>
        <strain evidence="2">NZFS 4037</strain>
    </source>
</reference>
<dbReference type="AlphaFoldDB" id="A0A8J5IHB6"/>
<dbReference type="EMBL" id="JAENGY010002641">
    <property type="protein sequence ID" value="KAG6943638.1"/>
    <property type="molecule type" value="Genomic_DNA"/>
</dbReference>
<comment type="caution">
    <text evidence="2">The sequence shown here is derived from an EMBL/GenBank/DDBJ whole genome shotgun (WGS) entry which is preliminary data.</text>
</comment>
<dbReference type="Proteomes" id="UP000709295">
    <property type="component" value="Unassembled WGS sequence"/>
</dbReference>
<keyword evidence="3" id="KW-1185">Reference proteome</keyword>
<sequence>MSSPTKTPAQGSGSADARLSVREYHALQYKKRVKNKAEAPETILEGSSVFHTDGSMPTDYGSDISDVPMEDGEVPSSAADSESAARFKFKVLA</sequence>
<evidence type="ECO:0000313" key="3">
    <source>
        <dbReference type="Proteomes" id="UP000709295"/>
    </source>
</evidence>
<organism evidence="2 3">
    <name type="scientific">Phytophthora aleatoria</name>
    <dbReference type="NCBI Taxonomy" id="2496075"/>
    <lineage>
        <taxon>Eukaryota</taxon>
        <taxon>Sar</taxon>
        <taxon>Stramenopiles</taxon>
        <taxon>Oomycota</taxon>
        <taxon>Peronosporomycetes</taxon>
        <taxon>Peronosporales</taxon>
        <taxon>Peronosporaceae</taxon>
        <taxon>Phytophthora</taxon>
    </lineage>
</organism>
<proteinExistence type="predicted"/>